<dbReference type="InParanoid" id="U5DKE8"/>
<dbReference type="SUPFAM" id="SSF56300">
    <property type="entry name" value="Metallo-dependent phosphatases"/>
    <property type="match status" value="1"/>
</dbReference>
<feature type="domain" description="Calcineurin-like phosphoesterase" evidence="1">
    <location>
        <begin position="9"/>
        <end position="222"/>
    </location>
</feature>
<evidence type="ECO:0000313" key="3">
    <source>
        <dbReference type="Proteomes" id="UP000016960"/>
    </source>
</evidence>
<dbReference type="AlphaFoldDB" id="U5DKE8"/>
<dbReference type="InterPro" id="IPR029052">
    <property type="entry name" value="Metallo-depent_PP-like"/>
</dbReference>
<dbReference type="PATRIC" id="fig|582515.4.peg.1385"/>
<dbReference type="RefSeq" id="WP_022605706.1">
    <property type="nucleotide sequence ID" value="NZ_ASSJ01000031.1"/>
</dbReference>
<dbReference type="CDD" id="cd07397">
    <property type="entry name" value="MPP_NostocDevT-like"/>
    <property type="match status" value="1"/>
</dbReference>
<dbReference type="NCBIfam" id="TIGR04168">
    <property type="entry name" value="TIGR04168 family protein"/>
    <property type="match status" value="1"/>
</dbReference>
<sequence length="310" mass="34113">MTVRYPLVLAIIGDIHDQWDATDSKLLLGLGVDFALFVGDFGNESVEVVREISTIALPKAVVLGNHDAWYSASVWGRQRCPYDRAREDRVDQQLDLLGDAHVGYGRIDLPDHNISVVGSRPFSWGGPDWKNARFYRDRYGISGFASSCARIVGSAAASPYDTAIFLAHNGPTGLGTSPHSICGRDWKPGGGDYGDADLANAIAKARTLGKTVPLVAFGHMHHRLRHTRAHLRTAVVKDRAGTVYLNAARSPRHHVTPDGRTQRHFTRVELTPTGVREISAIWLLAEGAIARKQVLYRRQLAALPEQEPSR</sequence>
<dbReference type="Gene3D" id="3.60.21.10">
    <property type="match status" value="1"/>
</dbReference>
<dbReference type="STRING" id="582515.KR51_00012330"/>
<protein>
    <submittedName>
        <fullName evidence="2">Calcineurin-like phosphoesterase</fullName>
    </submittedName>
</protein>
<comment type="caution">
    <text evidence="2">The sequence shown here is derived from an EMBL/GenBank/DDBJ whole genome shotgun (WGS) entry which is preliminary data.</text>
</comment>
<dbReference type="InterPro" id="IPR027629">
    <property type="entry name" value="DevT-like"/>
</dbReference>
<proteinExistence type="predicted"/>
<reference evidence="2 3" key="1">
    <citation type="submission" date="2013-05" db="EMBL/GenBank/DDBJ databases">
        <title>Draft genome sequence of Rubidibacter lacunae KORDI 51-2.</title>
        <authorList>
            <person name="Choi D.H."/>
            <person name="Noh J.H."/>
            <person name="Kwon K.-K."/>
            <person name="Lee J.-H."/>
            <person name="Ryu J.-Y."/>
        </authorList>
    </citation>
    <scope>NUCLEOTIDE SEQUENCE [LARGE SCALE GENOMIC DNA]</scope>
    <source>
        <strain evidence="2 3">KORDI 51-2</strain>
    </source>
</reference>
<name>U5DKE8_9CHRO</name>
<dbReference type="eggNOG" id="COG0639">
    <property type="taxonomic scope" value="Bacteria"/>
</dbReference>
<keyword evidence="3" id="KW-1185">Reference proteome</keyword>
<dbReference type="EMBL" id="ASSJ01000031">
    <property type="protein sequence ID" value="ERN42141.1"/>
    <property type="molecule type" value="Genomic_DNA"/>
</dbReference>
<dbReference type="PANTHER" id="PTHR35769">
    <property type="entry name" value="CALCINEURIN-LIKE METALLO-PHOSPHOESTERASE SUPERFAMILY PROTEIN"/>
    <property type="match status" value="1"/>
</dbReference>
<evidence type="ECO:0000259" key="1">
    <source>
        <dbReference type="Pfam" id="PF00149"/>
    </source>
</evidence>
<evidence type="ECO:0000313" key="2">
    <source>
        <dbReference type="EMBL" id="ERN42141.1"/>
    </source>
</evidence>
<dbReference type="Proteomes" id="UP000016960">
    <property type="component" value="Unassembled WGS sequence"/>
</dbReference>
<dbReference type="OrthoDB" id="504928at2"/>
<dbReference type="PANTHER" id="PTHR35769:SF2">
    <property type="entry name" value="CALCINEURIN-LIKE METALLO-PHOSPHOESTERASE SUPERFAMILY PROTEIN"/>
    <property type="match status" value="1"/>
</dbReference>
<dbReference type="InterPro" id="IPR004843">
    <property type="entry name" value="Calcineurin-like_PHP"/>
</dbReference>
<gene>
    <name evidence="2" type="ORF">KR51_00012330</name>
</gene>
<dbReference type="Pfam" id="PF00149">
    <property type="entry name" value="Metallophos"/>
    <property type="match status" value="1"/>
</dbReference>
<dbReference type="GO" id="GO:0016787">
    <property type="term" value="F:hydrolase activity"/>
    <property type="evidence" value="ECO:0007669"/>
    <property type="project" value="InterPro"/>
</dbReference>
<accession>U5DKE8</accession>
<organism evidence="2 3">
    <name type="scientific">Rubidibacter lacunae KORDI 51-2</name>
    <dbReference type="NCBI Taxonomy" id="582515"/>
    <lineage>
        <taxon>Bacteria</taxon>
        <taxon>Bacillati</taxon>
        <taxon>Cyanobacteriota</taxon>
        <taxon>Cyanophyceae</taxon>
        <taxon>Oscillatoriophycideae</taxon>
        <taxon>Chroococcales</taxon>
        <taxon>Aphanothecaceae</taxon>
        <taxon>Rubidibacter</taxon>
    </lineage>
</organism>